<dbReference type="EMBL" id="GDJX01006892">
    <property type="protein sequence ID" value="JAT61044.1"/>
    <property type="molecule type" value="Transcribed_RNA"/>
</dbReference>
<feature type="compositionally biased region" description="Polar residues" evidence="1">
    <location>
        <begin position="205"/>
        <end position="214"/>
    </location>
</feature>
<accession>A0A1D1Z2E6</accession>
<protein>
    <submittedName>
        <fullName evidence="3">Uncharacterized protein</fullName>
    </submittedName>
</protein>
<feature type="transmembrane region" description="Helical" evidence="2">
    <location>
        <begin position="12"/>
        <end position="28"/>
    </location>
</feature>
<proteinExistence type="predicted"/>
<gene>
    <name evidence="3" type="ORF">g.113789</name>
</gene>
<feature type="region of interest" description="Disordered" evidence="1">
    <location>
        <begin position="194"/>
        <end position="226"/>
    </location>
</feature>
<feature type="transmembrane region" description="Helical" evidence="2">
    <location>
        <begin position="91"/>
        <end position="111"/>
    </location>
</feature>
<dbReference type="AlphaFoldDB" id="A0A1D1Z2E6"/>
<name>A0A1D1Z2E6_9ARAE</name>
<evidence type="ECO:0000256" key="1">
    <source>
        <dbReference type="SAM" id="MobiDB-lite"/>
    </source>
</evidence>
<evidence type="ECO:0000256" key="2">
    <source>
        <dbReference type="SAM" id="Phobius"/>
    </source>
</evidence>
<keyword evidence="2" id="KW-0472">Membrane</keyword>
<feature type="transmembrane region" description="Helical" evidence="2">
    <location>
        <begin position="34"/>
        <end position="58"/>
    </location>
</feature>
<organism evidence="3">
    <name type="scientific">Anthurium amnicola</name>
    <dbReference type="NCBI Taxonomy" id="1678845"/>
    <lineage>
        <taxon>Eukaryota</taxon>
        <taxon>Viridiplantae</taxon>
        <taxon>Streptophyta</taxon>
        <taxon>Embryophyta</taxon>
        <taxon>Tracheophyta</taxon>
        <taxon>Spermatophyta</taxon>
        <taxon>Magnoliopsida</taxon>
        <taxon>Liliopsida</taxon>
        <taxon>Araceae</taxon>
        <taxon>Pothoideae</taxon>
        <taxon>Potheae</taxon>
        <taxon>Anthurium</taxon>
    </lineage>
</organism>
<feature type="non-terminal residue" evidence="3">
    <location>
        <position position="1"/>
    </location>
</feature>
<feature type="compositionally biased region" description="Basic and acidic residues" evidence="1">
    <location>
        <begin position="215"/>
        <end position="226"/>
    </location>
</feature>
<keyword evidence="2" id="KW-0812">Transmembrane</keyword>
<evidence type="ECO:0000313" key="3">
    <source>
        <dbReference type="EMBL" id="JAT61044.1"/>
    </source>
</evidence>
<sequence>FKRNISKSAFGFVYRFAIMFGLSFSTFLPPDWAAFFSSLSLADIIAGIPAFLVIYTVLPSAIYTARHRNNKGNWYISPEPTDESPSMQAKLLLLNSLAVLFSVKYIAQYIFNHPGPEIFVTGALLTVILITVVIYHFENRGIVKPAIPLSVLWGTTTLTTLYYTTSTHDISHEIYLVSSMLMFMLEWTSPRTPTVTNTTEPKGTQSNVTAQDTKSSAEESKHPKSE</sequence>
<reference evidence="3" key="1">
    <citation type="submission" date="2015-07" db="EMBL/GenBank/DDBJ databases">
        <title>Transcriptome Assembly of Anthurium amnicola.</title>
        <authorList>
            <person name="Suzuki J."/>
        </authorList>
    </citation>
    <scope>NUCLEOTIDE SEQUENCE</scope>
</reference>
<feature type="transmembrane region" description="Helical" evidence="2">
    <location>
        <begin position="117"/>
        <end position="137"/>
    </location>
</feature>
<keyword evidence="2" id="KW-1133">Transmembrane helix</keyword>
<feature type="compositionally biased region" description="Low complexity" evidence="1">
    <location>
        <begin position="194"/>
        <end position="204"/>
    </location>
</feature>